<dbReference type="STRING" id="497965.Cyan7822_1279"/>
<keyword evidence="3" id="KW-1003">Cell membrane</keyword>
<dbReference type="InterPro" id="IPR049278">
    <property type="entry name" value="MS_channel_C"/>
</dbReference>
<evidence type="ECO:0000256" key="2">
    <source>
        <dbReference type="ARBA" id="ARBA00008017"/>
    </source>
</evidence>
<feature type="transmembrane region" description="Helical" evidence="7">
    <location>
        <begin position="215"/>
        <end position="239"/>
    </location>
</feature>
<organism evidence="10 11">
    <name type="scientific">Gloeothece verrucosa (strain PCC 7822)</name>
    <name type="common">Cyanothece sp. (strain PCC 7822)</name>
    <dbReference type="NCBI Taxonomy" id="497965"/>
    <lineage>
        <taxon>Bacteria</taxon>
        <taxon>Bacillati</taxon>
        <taxon>Cyanobacteriota</taxon>
        <taxon>Cyanophyceae</taxon>
        <taxon>Oscillatoriophycideae</taxon>
        <taxon>Chroococcales</taxon>
        <taxon>Aphanothecaceae</taxon>
        <taxon>Gloeothece</taxon>
        <taxon>Gloeothece verrucosa</taxon>
    </lineage>
</organism>
<keyword evidence="6 7" id="KW-0472">Membrane</keyword>
<evidence type="ECO:0000256" key="5">
    <source>
        <dbReference type="ARBA" id="ARBA00022989"/>
    </source>
</evidence>
<feature type="transmembrane region" description="Helical" evidence="7">
    <location>
        <begin position="149"/>
        <end position="174"/>
    </location>
</feature>
<dbReference type="InterPro" id="IPR006685">
    <property type="entry name" value="MscS_channel_2nd"/>
</dbReference>
<keyword evidence="5 7" id="KW-1133">Transmembrane helix</keyword>
<evidence type="ECO:0000259" key="9">
    <source>
        <dbReference type="Pfam" id="PF21082"/>
    </source>
</evidence>
<comment type="subcellular location">
    <subcellularLocation>
        <location evidence="1">Cell membrane</location>
        <topology evidence="1">Multi-pass membrane protein</topology>
    </subcellularLocation>
</comment>
<dbReference type="EMBL" id="CP002198">
    <property type="protein sequence ID" value="ADN13282.1"/>
    <property type="molecule type" value="Genomic_DNA"/>
</dbReference>
<evidence type="ECO:0000313" key="11">
    <source>
        <dbReference type="Proteomes" id="UP000008206"/>
    </source>
</evidence>
<sequence>MKKTWLAFLALALATFWLIIIVPFAFPQNPATTKPAENAPVVFEGKTLFVIQNRLGPRSAKKRAQDIREKIEHFAQDFSISVDNLTAVSEDEEGIKLTVLAVEEDIIMRISDADAVLARKTRAELAYEYLQAIKAAVTQYRQERSLRHLVLAGFYTIISTIFFITTLLILNNIFPVIYTKLDNWRSTYIPAIRIQSFEILTANQITNLLLSLTQIIRWFIVLGILAIYIPAVLSFFPWTKRLANTLFEYLIQAFATAWSGFLGYIPNLLIILVVIFLTYCILRFLQPIFNALEQETFSLPGFYPEWAQPSFKILSVLIVALAAVIAVPYFPGFDSPAFRGISVFLGILFSLGSSSAIANIFAGTILIYTRGFRQGDLVKIGDTVGRVIETTLLVTRIVTFKNIIVSIPNSQILTSNIENYDLSRRELNKTLILPTKVYLGYEVPWQKAHKALCEAAKRTEKVLESPAPFVLQSELNEVYVTYELNVHVEPDLDILEIYSQLHQNIRDTCSEAEIRIFAPSYEADPTTYPFNSESVESSQENSKML</sequence>
<feature type="transmembrane region" description="Helical" evidence="7">
    <location>
        <begin position="6"/>
        <end position="26"/>
    </location>
</feature>
<evidence type="ECO:0000256" key="1">
    <source>
        <dbReference type="ARBA" id="ARBA00004651"/>
    </source>
</evidence>
<feature type="domain" description="Mechanosensitive ion channel MscS" evidence="8">
    <location>
        <begin position="356"/>
        <end position="420"/>
    </location>
</feature>
<evidence type="ECO:0000256" key="3">
    <source>
        <dbReference type="ARBA" id="ARBA00022475"/>
    </source>
</evidence>
<dbReference type="AlphaFoldDB" id="E0UHM5"/>
<evidence type="ECO:0000256" key="7">
    <source>
        <dbReference type="SAM" id="Phobius"/>
    </source>
</evidence>
<reference evidence="11" key="1">
    <citation type="journal article" date="2011" name="MBio">
        <title>Novel metabolic attributes of the genus Cyanothece, comprising a group of unicellular nitrogen-fixing Cyanobacteria.</title>
        <authorList>
            <person name="Bandyopadhyay A."/>
            <person name="Elvitigala T."/>
            <person name="Welsh E."/>
            <person name="Stockel J."/>
            <person name="Liberton M."/>
            <person name="Min H."/>
            <person name="Sherman L.A."/>
            <person name="Pakrasi H.B."/>
        </authorList>
    </citation>
    <scope>NUCLEOTIDE SEQUENCE [LARGE SCALE GENOMIC DNA]</scope>
    <source>
        <strain evidence="11">PCC 7822</strain>
    </source>
</reference>
<dbReference type="eggNOG" id="COG0668">
    <property type="taxonomic scope" value="Bacteria"/>
</dbReference>
<feature type="transmembrane region" description="Helical" evidence="7">
    <location>
        <begin position="313"/>
        <end position="331"/>
    </location>
</feature>
<dbReference type="Proteomes" id="UP000008206">
    <property type="component" value="Chromosome"/>
</dbReference>
<accession>E0UHM5</accession>
<dbReference type="Pfam" id="PF00924">
    <property type="entry name" value="MS_channel_2nd"/>
    <property type="match status" value="1"/>
</dbReference>
<feature type="domain" description="Mechanosensitive ion channel MscS C-terminal" evidence="9">
    <location>
        <begin position="437"/>
        <end position="516"/>
    </location>
</feature>
<dbReference type="InterPro" id="IPR045275">
    <property type="entry name" value="MscS_archaea/bacteria_type"/>
</dbReference>
<dbReference type="KEGG" id="cyj:Cyan7822_1279"/>
<dbReference type="Gene3D" id="2.30.30.60">
    <property type="match status" value="1"/>
</dbReference>
<evidence type="ECO:0000259" key="8">
    <source>
        <dbReference type="Pfam" id="PF00924"/>
    </source>
</evidence>
<evidence type="ECO:0000256" key="6">
    <source>
        <dbReference type="ARBA" id="ARBA00023136"/>
    </source>
</evidence>
<dbReference type="SUPFAM" id="SSF50182">
    <property type="entry name" value="Sm-like ribonucleoproteins"/>
    <property type="match status" value="1"/>
</dbReference>
<dbReference type="Pfam" id="PF21082">
    <property type="entry name" value="MS_channel_3rd"/>
    <property type="match status" value="1"/>
</dbReference>
<protein>
    <submittedName>
        <fullName evidence="10">MscS Mechanosensitive ion channel</fullName>
    </submittedName>
</protein>
<dbReference type="GO" id="GO:0008381">
    <property type="term" value="F:mechanosensitive monoatomic ion channel activity"/>
    <property type="evidence" value="ECO:0007669"/>
    <property type="project" value="InterPro"/>
</dbReference>
<dbReference type="HOGENOM" id="CLU_032048_1_0_3"/>
<dbReference type="SUPFAM" id="SSF82689">
    <property type="entry name" value="Mechanosensitive channel protein MscS (YggB), C-terminal domain"/>
    <property type="match status" value="1"/>
</dbReference>
<proteinExistence type="inferred from homology"/>
<evidence type="ECO:0000256" key="4">
    <source>
        <dbReference type="ARBA" id="ARBA00022692"/>
    </source>
</evidence>
<dbReference type="InterPro" id="IPR023408">
    <property type="entry name" value="MscS_beta-dom_sf"/>
</dbReference>
<dbReference type="PANTHER" id="PTHR30221:SF18">
    <property type="entry name" value="SLL0590 PROTEIN"/>
    <property type="match status" value="1"/>
</dbReference>
<feature type="transmembrane region" description="Helical" evidence="7">
    <location>
        <begin position="343"/>
        <end position="369"/>
    </location>
</feature>
<evidence type="ECO:0000313" key="10">
    <source>
        <dbReference type="EMBL" id="ADN13282.1"/>
    </source>
</evidence>
<dbReference type="PANTHER" id="PTHR30221">
    <property type="entry name" value="SMALL-CONDUCTANCE MECHANOSENSITIVE CHANNEL"/>
    <property type="match status" value="1"/>
</dbReference>
<dbReference type="Gene3D" id="1.10.287.1260">
    <property type="match status" value="1"/>
</dbReference>
<keyword evidence="4 7" id="KW-0812">Transmembrane</keyword>
<keyword evidence="11" id="KW-1185">Reference proteome</keyword>
<dbReference type="Gene3D" id="3.30.70.100">
    <property type="match status" value="1"/>
</dbReference>
<comment type="similarity">
    <text evidence="2">Belongs to the MscS (TC 1.A.23) family.</text>
</comment>
<dbReference type="InterPro" id="IPR010920">
    <property type="entry name" value="LSM_dom_sf"/>
</dbReference>
<dbReference type="InterPro" id="IPR011066">
    <property type="entry name" value="MscS_channel_C_sf"/>
</dbReference>
<dbReference type="GO" id="GO:0005886">
    <property type="term" value="C:plasma membrane"/>
    <property type="evidence" value="ECO:0007669"/>
    <property type="project" value="UniProtKB-SubCell"/>
</dbReference>
<name>E0UHM5_GLOV7</name>
<gene>
    <name evidence="10" type="ordered locus">Cyan7822_1279</name>
</gene>